<feature type="region of interest" description="Disordered" evidence="1">
    <location>
        <begin position="850"/>
        <end position="1191"/>
    </location>
</feature>
<feature type="compositionally biased region" description="Acidic residues" evidence="1">
    <location>
        <begin position="763"/>
        <end position="772"/>
    </location>
</feature>
<feature type="compositionally biased region" description="Basic and acidic residues" evidence="1">
    <location>
        <begin position="88"/>
        <end position="100"/>
    </location>
</feature>
<feature type="region of interest" description="Disordered" evidence="1">
    <location>
        <begin position="247"/>
        <end position="320"/>
    </location>
</feature>
<feature type="compositionally biased region" description="Basic and acidic residues" evidence="1">
    <location>
        <begin position="937"/>
        <end position="960"/>
    </location>
</feature>
<feature type="compositionally biased region" description="Basic and acidic residues" evidence="1">
    <location>
        <begin position="716"/>
        <end position="745"/>
    </location>
</feature>
<feature type="compositionally biased region" description="Basic and acidic residues" evidence="1">
    <location>
        <begin position="1541"/>
        <end position="1560"/>
    </location>
</feature>
<feature type="compositionally biased region" description="Basic and acidic residues" evidence="1">
    <location>
        <begin position="575"/>
        <end position="621"/>
    </location>
</feature>
<feature type="region of interest" description="Disordered" evidence="1">
    <location>
        <begin position="75"/>
        <end position="101"/>
    </location>
</feature>
<dbReference type="InterPro" id="IPR052303">
    <property type="entry name" value="CEFIP"/>
</dbReference>
<feature type="compositionally biased region" description="Polar residues" evidence="1">
    <location>
        <begin position="1179"/>
        <end position="1191"/>
    </location>
</feature>
<feature type="compositionally biased region" description="Basic and acidic residues" evidence="1">
    <location>
        <begin position="1323"/>
        <end position="1336"/>
    </location>
</feature>
<feature type="compositionally biased region" description="Basic and acidic residues" evidence="1">
    <location>
        <begin position="773"/>
        <end position="796"/>
    </location>
</feature>
<evidence type="ECO:0000313" key="3">
    <source>
        <dbReference type="Ensembl" id="ENSOMEP00000008617.1"/>
    </source>
</evidence>
<feature type="compositionally biased region" description="Basic and acidic residues" evidence="1">
    <location>
        <begin position="1007"/>
        <end position="1020"/>
    </location>
</feature>
<feature type="compositionally biased region" description="Basic and acidic residues" evidence="1">
    <location>
        <begin position="660"/>
        <end position="688"/>
    </location>
</feature>
<feature type="compositionally biased region" description="Basic and acidic residues" evidence="1">
    <location>
        <begin position="1571"/>
        <end position="1581"/>
    </location>
</feature>
<feature type="compositionally biased region" description="Basic and acidic residues" evidence="1">
    <location>
        <begin position="1615"/>
        <end position="1661"/>
    </location>
</feature>
<protein>
    <recommendedName>
        <fullName evidence="2">DUF4585 domain-containing protein</fullName>
    </recommendedName>
</protein>
<feature type="compositionally biased region" description="Pro residues" evidence="1">
    <location>
        <begin position="258"/>
        <end position="274"/>
    </location>
</feature>
<dbReference type="Pfam" id="PF15232">
    <property type="entry name" value="DUF4585"/>
    <property type="match status" value="1"/>
</dbReference>
<feature type="region of interest" description="Disordered" evidence="1">
    <location>
        <begin position="1241"/>
        <end position="1277"/>
    </location>
</feature>
<feature type="compositionally biased region" description="Basic and acidic residues" evidence="1">
    <location>
        <begin position="1032"/>
        <end position="1059"/>
    </location>
</feature>
<feature type="compositionally biased region" description="Polar residues" evidence="1">
    <location>
        <begin position="1521"/>
        <end position="1540"/>
    </location>
</feature>
<dbReference type="PaxDb" id="30732-ENSOMEP00000008617"/>
<dbReference type="PANTHER" id="PTHR33775:SF2">
    <property type="entry name" value="CARDIAC-ENRICHED FHL2-INTERACTING PROTEIN"/>
    <property type="match status" value="1"/>
</dbReference>
<feature type="region of interest" description="Disordered" evidence="1">
    <location>
        <begin position="1298"/>
        <end position="1695"/>
    </location>
</feature>
<feature type="compositionally biased region" description="Polar residues" evidence="1">
    <location>
        <begin position="158"/>
        <end position="178"/>
    </location>
</feature>
<feature type="compositionally biased region" description="Polar residues" evidence="1">
    <location>
        <begin position="1424"/>
        <end position="1437"/>
    </location>
</feature>
<dbReference type="GO" id="GO:0070886">
    <property type="term" value="P:positive regulation of calcineurin-NFAT signaling cascade"/>
    <property type="evidence" value="ECO:0007669"/>
    <property type="project" value="TreeGrafter"/>
</dbReference>
<dbReference type="GO" id="GO:0030018">
    <property type="term" value="C:Z disc"/>
    <property type="evidence" value="ECO:0007669"/>
    <property type="project" value="TreeGrafter"/>
</dbReference>
<evidence type="ECO:0000256" key="1">
    <source>
        <dbReference type="SAM" id="MobiDB-lite"/>
    </source>
</evidence>
<dbReference type="GeneID" id="118600173"/>
<dbReference type="PANTHER" id="PTHR33775">
    <property type="entry name" value="CARDIAC-ENRICHED FHL2-INTERACTING PROTEIN-RELATED"/>
    <property type="match status" value="1"/>
</dbReference>
<dbReference type="OMA" id="HRMGSML"/>
<feature type="compositionally biased region" description="Polar residues" evidence="1">
    <location>
        <begin position="1076"/>
        <end position="1085"/>
    </location>
</feature>
<evidence type="ECO:0000313" key="4">
    <source>
        <dbReference type="Proteomes" id="UP000261560"/>
    </source>
</evidence>
<dbReference type="InterPro" id="IPR027838">
    <property type="entry name" value="DUF4585"/>
</dbReference>
<feature type="compositionally biased region" description="Basic and acidic residues" evidence="1">
    <location>
        <begin position="1487"/>
        <end position="1520"/>
    </location>
</feature>
<name>A0A3B3BUY3_ORYME</name>
<feature type="region of interest" description="Disordered" evidence="1">
    <location>
        <begin position="158"/>
        <end position="185"/>
    </location>
</feature>
<sequence length="1839" mass="203432">MSCVEKRHRDHRVGSMLHHRFPNGFSDLFMDETDREVSSLTDRAFRSLCVGDDAVYSDDFLSGYSPFSCHKPLAGEPFRKKPQKHKHDKSDAKPWKEQQKKNMSSLLRALSAAEESCEGMLMRNGVTADSNGESWDKSALRSIQKELSEFSSSYHSSLTYKQNQNPSNKDVSLPSGKSSKTKNGKAAVKLRKLNIKNFFLHSEFSPFQTWTDFNRFPFSREDAVSNILSAEIPPKWYHLPFYKELTEEEPEEARTRPVAPPPPPKLLPKPAAPPPEKRCSSEGGEGSAAPWRRNRSRAKSAVPANPAAPTAQDTDPKAADESLLSFKKEVKAVEEVSSLASTPFSICQLMTPVIPSRQPTETSEVLQAVLSPSALDLPGRSQSEAKGTPEPPVRRETYKSLASSILFNLKDNRKRVKSRYSPPKFRTLELPEESPESPPSEKLFHLGSEGNPSGLNTPATQAVWSPILEDSNPDPTKPADNRPLPDDYLLANLLQSKWDENIGSPLRHRKANKSPTSRKQSYPSLNLYRKASPGSDDLKECLSSSAVPHANPPNDAQDRPADLPKTTPLSPRDLIPAKDHPTAVSPERADEKRPPKVPEKTKRALKDEEEKGSEDQKKKEGGGPTVSAMDVIRAAREAISVAKNKAWFAGGSDSEVLQEMEDRVSKEPSRSKKEDPEAEESNKKKETLVGKNNHSSKEPPPVPKRNFTKSDLQLPLDKHPTHEADKSSSPKETESVPKERKEGKHAFSARQNNYIKNQRCAEQVDDGAEEDGEGKPHVEAGVRVDERIIAGERPDGRHIENNLQALKELERARLGDGPLEGERQIQTIEEEAKAKNDLICRQLQSIKKEMLSMRGNTSSKREIFAKKEKEQSKQETGTRADGNASRTRLNDNYDRAKMALEEVISERERRRTEPKDQDVRSGFPNSSMEKTSVQRGKTADDGVREEVGSSRKPPEPKDDLQQILSQTEATETQRSGGTMAPPGIDRFAEQLNSKRKAAANQQTANDHVIERGENAKKLETPRVPPRNKKGHKRDESSAKEKGDVCPKETEAGKPDEQVKGRPPGPERSPEEPSGPHTNETSSTGPDGSMCLSPNVRSKDVKKMSLQVKTSPVKDGNLCISEAPEPSAAKQTSPSEPEPRNPTENPTAEEEQEKGLLESPRNFVSPVLQVNGVPLPQSPPDQASLSSKSSYFSVESTLLRSTETESNIYHSLETLTGELEEAEKAGGVVSEVECFSDQEVKEEVLKPPKEPGVQQNIREKSSQEEPDSTSSKTFSPTFSPTLGIPALFKVKDNSVRLKKATPPWTPKAKRPEKIQEVPVVTENPELRVEKEAIHSAEPEVVMSEETSSDQTWNLPPSSLQTQNPNKPPPEGFLAVPQEDDGFSRLTPSSEGVDSATTSTADTVNEVVMSNGAAAEHADAKAPSERSGSTCSGNDSQSGLPKPPAVLPKTEKAVLKAIRLTNRRMKKEEAQKSSKSSQSRSKAERHRRDKSDHNGVKPSKNDEKKHGEKTGDSRSGKEDRSKPTSTHPSQAQANQTSLAQTRDSAESRGRDRRSGAAPDRRGRSSGGNPPPSPERRDSSRDRVISSLPVYKAHVAERSASDRPFNRSQSIDRCLGGRAERRLSADAPASDRLDPRSERIEKSIMEELQQRGRARDKPARENPLRRSHSIDAYGVEAHHPASLSRQSSHSGQFSRQSSVEHTIVTQSFPISQRKILQDPDSGQYFFVDLPVQVKTKTFFDPETGSYVQLPVQPPEGAFPQPSPMEVLTPPMVVYHSFVPVPLSPMAQKATIHHVEPHEQRHMDRSRPPPCLEGRPYLEPAYGQHERVMVGEFLGTEGLDCPS</sequence>
<feature type="compositionally biased region" description="Low complexity" evidence="1">
    <location>
        <begin position="1679"/>
        <end position="1694"/>
    </location>
</feature>
<dbReference type="Ensembl" id="ENSOMET00000002153.1">
    <property type="protein sequence ID" value="ENSOMEP00000008617.1"/>
    <property type="gene ID" value="ENSOMEG00000009790.1"/>
</dbReference>
<keyword evidence="4" id="KW-1185">Reference proteome</keyword>
<dbReference type="RefSeq" id="XP_036073020.1">
    <property type="nucleotide sequence ID" value="XM_036217127.1"/>
</dbReference>
<dbReference type="Proteomes" id="UP000261560">
    <property type="component" value="Unplaced"/>
</dbReference>
<dbReference type="KEGG" id="oml:118600173"/>
<reference evidence="3" key="2">
    <citation type="submission" date="2025-09" db="UniProtKB">
        <authorList>
            <consortium name="Ensembl"/>
        </authorList>
    </citation>
    <scope>IDENTIFICATION</scope>
</reference>
<reference evidence="3" key="1">
    <citation type="submission" date="2025-08" db="UniProtKB">
        <authorList>
            <consortium name="Ensembl"/>
        </authorList>
    </citation>
    <scope>IDENTIFICATION</scope>
</reference>
<dbReference type="STRING" id="30732.ENSOMEP00000008617"/>
<feature type="region of interest" description="Disordered" evidence="1">
    <location>
        <begin position="643"/>
        <end position="796"/>
    </location>
</feature>
<feature type="compositionally biased region" description="Basic and acidic residues" evidence="1">
    <location>
        <begin position="888"/>
        <end position="919"/>
    </location>
</feature>
<feature type="compositionally biased region" description="Polar residues" evidence="1">
    <location>
        <begin position="1384"/>
        <end position="1401"/>
    </location>
</feature>
<organism evidence="3 4">
    <name type="scientific">Oryzias melastigma</name>
    <name type="common">Marine medaka</name>
    <dbReference type="NCBI Taxonomy" id="30732"/>
    <lineage>
        <taxon>Eukaryota</taxon>
        <taxon>Metazoa</taxon>
        <taxon>Chordata</taxon>
        <taxon>Craniata</taxon>
        <taxon>Vertebrata</taxon>
        <taxon>Euteleostomi</taxon>
        <taxon>Actinopterygii</taxon>
        <taxon>Neopterygii</taxon>
        <taxon>Teleostei</taxon>
        <taxon>Neoteleostei</taxon>
        <taxon>Acanthomorphata</taxon>
        <taxon>Ovalentaria</taxon>
        <taxon>Atherinomorphae</taxon>
        <taxon>Beloniformes</taxon>
        <taxon>Adrianichthyidae</taxon>
        <taxon>Oryziinae</taxon>
        <taxon>Oryzias</taxon>
    </lineage>
</organism>
<proteinExistence type="predicted"/>
<feature type="compositionally biased region" description="Polar residues" evidence="1">
    <location>
        <begin position="1343"/>
        <end position="1363"/>
    </location>
</feature>
<feature type="compositionally biased region" description="Low complexity" evidence="1">
    <location>
        <begin position="1267"/>
        <end position="1277"/>
    </location>
</feature>
<feature type="compositionally biased region" description="Polar residues" evidence="1">
    <location>
        <begin position="962"/>
        <end position="976"/>
    </location>
</feature>
<dbReference type="OrthoDB" id="8945866at2759"/>
<feature type="region of interest" description="Disordered" evidence="1">
    <location>
        <begin position="370"/>
        <end position="397"/>
    </location>
</feature>
<feature type="domain" description="DUF4585" evidence="2">
    <location>
        <begin position="1705"/>
        <end position="1775"/>
    </location>
</feature>
<feature type="compositionally biased region" description="Polar residues" evidence="1">
    <location>
        <begin position="923"/>
        <end position="935"/>
    </location>
</feature>
<feature type="compositionally biased region" description="Basic and acidic residues" evidence="1">
    <location>
        <begin position="1591"/>
        <end position="1602"/>
    </location>
</feature>
<feature type="compositionally biased region" description="Polar residues" evidence="1">
    <location>
        <begin position="513"/>
        <end position="524"/>
    </location>
</feature>
<accession>A0A3B3BUY3</accession>
<evidence type="ECO:0000259" key="2">
    <source>
        <dbReference type="Pfam" id="PF15232"/>
    </source>
</evidence>
<feature type="compositionally biased region" description="Basic and acidic residues" evidence="1">
    <location>
        <begin position="859"/>
        <end position="878"/>
    </location>
</feature>
<feature type="region of interest" description="Disordered" evidence="1">
    <location>
        <begin position="416"/>
        <end position="628"/>
    </location>
</feature>
<feature type="compositionally biased region" description="Polar residues" evidence="1">
    <location>
        <begin position="450"/>
        <end position="463"/>
    </location>
</feature>
<dbReference type="GeneTree" id="ENSGT00730000111333"/>